<protein>
    <submittedName>
        <fullName evidence="1">13229_t:CDS:1</fullName>
    </submittedName>
</protein>
<dbReference type="AlphaFoldDB" id="A0A9N9C9C9"/>
<dbReference type="EMBL" id="CAJVPL010001874">
    <property type="protein sequence ID" value="CAG8590981.1"/>
    <property type="molecule type" value="Genomic_DNA"/>
</dbReference>
<comment type="caution">
    <text evidence="1">The sequence shown here is derived from an EMBL/GenBank/DDBJ whole genome shotgun (WGS) entry which is preliminary data.</text>
</comment>
<proteinExistence type="predicted"/>
<reference evidence="1" key="1">
    <citation type="submission" date="2021-06" db="EMBL/GenBank/DDBJ databases">
        <authorList>
            <person name="Kallberg Y."/>
            <person name="Tangrot J."/>
            <person name="Rosling A."/>
        </authorList>
    </citation>
    <scope>NUCLEOTIDE SEQUENCE</scope>
    <source>
        <strain evidence="1">MT106</strain>
    </source>
</reference>
<keyword evidence="2" id="KW-1185">Reference proteome</keyword>
<sequence>KRIIENRSFTLGPAPRAATSFSYHPKWRGLFRLKNYVCLKDDNSFDNTKNYPTKGLLENTRWTTLMNILNKENSTERPSPWTIKCRTDIVQNKTCSRKISSSDHYESPKNITTRIPIVNQASFVSK</sequence>
<evidence type="ECO:0000313" key="2">
    <source>
        <dbReference type="Proteomes" id="UP000789831"/>
    </source>
</evidence>
<dbReference type="Proteomes" id="UP000789831">
    <property type="component" value="Unassembled WGS sequence"/>
</dbReference>
<organism evidence="1 2">
    <name type="scientific">Ambispora gerdemannii</name>
    <dbReference type="NCBI Taxonomy" id="144530"/>
    <lineage>
        <taxon>Eukaryota</taxon>
        <taxon>Fungi</taxon>
        <taxon>Fungi incertae sedis</taxon>
        <taxon>Mucoromycota</taxon>
        <taxon>Glomeromycotina</taxon>
        <taxon>Glomeromycetes</taxon>
        <taxon>Archaeosporales</taxon>
        <taxon>Ambisporaceae</taxon>
        <taxon>Ambispora</taxon>
    </lineage>
</organism>
<name>A0A9N9C9C9_9GLOM</name>
<feature type="non-terminal residue" evidence="1">
    <location>
        <position position="126"/>
    </location>
</feature>
<gene>
    <name evidence="1" type="ORF">AGERDE_LOCUS8605</name>
</gene>
<evidence type="ECO:0000313" key="1">
    <source>
        <dbReference type="EMBL" id="CAG8590981.1"/>
    </source>
</evidence>
<accession>A0A9N9C9C9</accession>